<evidence type="ECO:0000256" key="1">
    <source>
        <dbReference type="ARBA" id="ARBA00022801"/>
    </source>
</evidence>
<dbReference type="InterPro" id="IPR050287">
    <property type="entry name" value="MTA/SAH_deaminase"/>
</dbReference>
<dbReference type="SUPFAM" id="SSF51338">
    <property type="entry name" value="Composite domain of metallo-dependent hydrolases"/>
    <property type="match status" value="1"/>
</dbReference>
<keyword evidence="1" id="KW-0378">Hydrolase</keyword>
<accession>A0AAW1IJ85</accession>
<gene>
    <name evidence="3" type="ORF">RND81_09G084300</name>
</gene>
<dbReference type="Gene3D" id="3.20.20.140">
    <property type="entry name" value="Metal-dependent hydrolases"/>
    <property type="match status" value="1"/>
</dbReference>
<protein>
    <recommendedName>
        <fullName evidence="2">Amidohydrolase-related domain-containing protein</fullName>
    </recommendedName>
</protein>
<dbReference type="Gene3D" id="2.30.40.10">
    <property type="entry name" value="Urease, subunit C, domain 1"/>
    <property type="match status" value="1"/>
</dbReference>
<feature type="domain" description="Amidohydrolase-related" evidence="2">
    <location>
        <begin position="1"/>
        <end position="36"/>
    </location>
</feature>
<evidence type="ECO:0000313" key="3">
    <source>
        <dbReference type="EMBL" id="KAK9689831.1"/>
    </source>
</evidence>
<name>A0AAW1IJ85_SAPOF</name>
<dbReference type="InterPro" id="IPR006680">
    <property type="entry name" value="Amidohydro-rel"/>
</dbReference>
<comment type="caution">
    <text evidence="3">The sequence shown here is derived from an EMBL/GenBank/DDBJ whole genome shotgun (WGS) entry which is preliminary data.</text>
</comment>
<dbReference type="AlphaFoldDB" id="A0AAW1IJ85"/>
<sequence>MATINGAKTVLWDSEIGSLEVGKKADIVIIDPCSWTMVPVNDRKSRPPTTRASEDIHVKFETLIVTDDLGYIKELANETRAKQKDVRQLWSKIWTRSESFCLNIAWNTYKVPSF</sequence>
<dbReference type="Pfam" id="PF01979">
    <property type="entry name" value="Amidohydro_1"/>
    <property type="match status" value="1"/>
</dbReference>
<dbReference type="EMBL" id="JBDFQZ010000009">
    <property type="protein sequence ID" value="KAK9689831.1"/>
    <property type="molecule type" value="Genomic_DNA"/>
</dbReference>
<dbReference type="GO" id="GO:0016810">
    <property type="term" value="F:hydrolase activity, acting on carbon-nitrogen (but not peptide) bonds"/>
    <property type="evidence" value="ECO:0007669"/>
    <property type="project" value="InterPro"/>
</dbReference>
<dbReference type="PANTHER" id="PTHR43794:SF11">
    <property type="entry name" value="AMIDOHYDROLASE-RELATED DOMAIN-CONTAINING PROTEIN"/>
    <property type="match status" value="1"/>
</dbReference>
<reference evidence="3" key="1">
    <citation type="submission" date="2024-03" db="EMBL/GenBank/DDBJ databases">
        <title>WGS assembly of Saponaria officinalis var. Norfolk2.</title>
        <authorList>
            <person name="Jenkins J."/>
            <person name="Shu S."/>
            <person name="Grimwood J."/>
            <person name="Barry K."/>
            <person name="Goodstein D."/>
            <person name="Schmutz J."/>
            <person name="Leebens-Mack J."/>
            <person name="Osbourn A."/>
        </authorList>
    </citation>
    <scope>NUCLEOTIDE SEQUENCE [LARGE SCALE GENOMIC DNA]</scope>
    <source>
        <strain evidence="3">JIC</strain>
    </source>
</reference>
<dbReference type="PANTHER" id="PTHR43794">
    <property type="entry name" value="AMINOHYDROLASE SSNA-RELATED"/>
    <property type="match status" value="1"/>
</dbReference>
<evidence type="ECO:0000259" key="2">
    <source>
        <dbReference type="Pfam" id="PF01979"/>
    </source>
</evidence>
<proteinExistence type="predicted"/>
<evidence type="ECO:0000313" key="4">
    <source>
        <dbReference type="Proteomes" id="UP001443914"/>
    </source>
</evidence>
<dbReference type="InterPro" id="IPR011059">
    <property type="entry name" value="Metal-dep_hydrolase_composite"/>
</dbReference>
<organism evidence="3 4">
    <name type="scientific">Saponaria officinalis</name>
    <name type="common">Common soapwort</name>
    <name type="synonym">Lychnis saponaria</name>
    <dbReference type="NCBI Taxonomy" id="3572"/>
    <lineage>
        <taxon>Eukaryota</taxon>
        <taxon>Viridiplantae</taxon>
        <taxon>Streptophyta</taxon>
        <taxon>Embryophyta</taxon>
        <taxon>Tracheophyta</taxon>
        <taxon>Spermatophyta</taxon>
        <taxon>Magnoliopsida</taxon>
        <taxon>eudicotyledons</taxon>
        <taxon>Gunneridae</taxon>
        <taxon>Pentapetalae</taxon>
        <taxon>Caryophyllales</taxon>
        <taxon>Caryophyllaceae</taxon>
        <taxon>Caryophylleae</taxon>
        <taxon>Saponaria</taxon>
    </lineage>
</organism>
<dbReference type="Proteomes" id="UP001443914">
    <property type="component" value="Unassembled WGS sequence"/>
</dbReference>
<keyword evidence="4" id="KW-1185">Reference proteome</keyword>